<keyword evidence="4" id="KW-0808">Transferase</keyword>
<keyword evidence="5" id="KW-0547">Nucleotide-binding</keyword>
<dbReference type="Gene3D" id="3.30.420.40">
    <property type="match status" value="2"/>
</dbReference>
<dbReference type="RefSeq" id="WP_078110805.1">
    <property type="nucleotide sequence ID" value="NZ_CP065424.1"/>
</dbReference>
<evidence type="ECO:0000256" key="7">
    <source>
        <dbReference type="ARBA" id="ARBA00022840"/>
    </source>
</evidence>
<evidence type="ECO:0000256" key="4">
    <source>
        <dbReference type="ARBA" id="ARBA00022679"/>
    </source>
</evidence>
<name>A0A8E2IA49_9BACI</name>
<dbReference type="AlphaFoldDB" id="A0A8E2IA49"/>
<dbReference type="InterPro" id="IPR000600">
    <property type="entry name" value="ROK"/>
</dbReference>
<dbReference type="EC" id="2.7.1.2" evidence="2"/>
<dbReference type="GO" id="GO:0006096">
    <property type="term" value="P:glycolytic process"/>
    <property type="evidence" value="ECO:0007669"/>
    <property type="project" value="InterPro"/>
</dbReference>
<dbReference type="PANTHER" id="PTHR18964">
    <property type="entry name" value="ROK (REPRESSOR, ORF, KINASE) FAMILY"/>
    <property type="match status" value="1"/>
</dbReference>
<organism evidence="9 10">
    <name type="scientific">Heyndrickxia oleronia</name>
    <dbReference type="NCBI Taxonomy" id="38875"/>
    <lineage>
        <taxon>Bacteria</taxon>
        <taxon>Bacillati</taxon>
        <taxon>Bacillota</taxon>
        <taxon>Bacilli</taxon>
        <taxon>Bacillales</taxon>
        <taxon>Bacillaceae</taxon>
        <taxon>Heyndrickxia</taxon>
    </lineage>
</organism>
<evidence type="ECO:0000256" key="8">
    <source>
        <dbReference type="ARBA" id="ARBA00032386"/>
    </source>
</evidence>
<protein>
    <recommendedName>
        <fullName evidence="3">Glucokinase</fullName>
        <ecNumber evidence="2">2.7.1.2</ecNumber>
    </recommendedName>
    <alternativeName>
        <fullName evidence="8">Glucose kinase</fullName>
    </alternativeName>
</protein>
<dbReference type="PANTHER" id="PTHR18964:SF149">
    <property type="entry name" value="BIFUNCTIONAL UDP-N-ACETYLGLUCOSAMINE 2-EPIMERASE_N-ACETYLMANNOSAMINE KINASE"/>
    <property type="match status" value="1"/>
</dbReference>
<dbReference type="EMBL" id="MTLA01000224">
    <property type="protein sequence ID" value="OOP67145.1"/>
    <property type="molecule type" value="Genomic_DNA"/>
</dbReference>
<dbReference type="NCBIfam" id="TIGR00744">
    <property type="entry name" value="ROK_glcA_fam"/>
    <property type="match status" value="1"/>
</dbReference>
<dbReference type="GO" id="GO:0004340">
    <property type="term" value="F:glucokinase activity"/>
    <property type="evidence" value="ECO:0007669"/>
    <property type="project" value="UniProtKB-EC"/>
</dbReference>
<reference evidence="9 10" key="1">
    <citation type="submission" date="2017-01" db="EMBL/GenBank/DDBJ databases">
        <title>Draft genome sequence of Bacillus oleronius.</title>
        <authorList>
            <person name="Allam M."/>
        </authorList>
    </citation>
    <scope>NUCLEOTIDE SEQUENCE [LARGE SCALE GENOMIC DNA]</scope>
    <source>
        <strain evidence="9 10">DSM 9356</strain>
    </source>
</reference>
<sequence length="325" mass="34161">MEKQWIVGVDLGGTTTKLAFIHKNGDIIHKWEIDTDNTDAGKNILKNISESIVTQLGRLNVGKEILKGIGMGAPGAVNLEEGIIYEAVNLGWENNYPISRTLTQLTGLPVVIDNDANCAAQGEMWKGAGQGAKDIVCVTLGTGVGGGIITNGKIVQGIKGAAGEIGHITVIPENGAPCNCGKTGCLETIASATGISRLATEAIHAYENDSLLKDIYSENGKLSAKDVFDCVEEGDILANEIVNRVVFYLGIALANVGNVFNPEKIIIGGGVSRAGKTLLDPLIRYFQKFAFSTVAQSTRIDLATLGNDAGVIGAAWLIQGNVGKK</sequence>
<evidence type="ECO:0000313" key="10">
    <source>
        <dbReference type="Proteomes" id="UP000189761"/>
    </source>
</evidence>
<dbReference type="Pfam" id="PF00480">
    <property type="entry name" value="ROK"/>
    <property type="match status" value="1"/>
</dbReference>
<dbReference type="InterPro" id="IPR004654">
    <property type="entry name" value="ROK_glcA"/>
</dbReference>
<comment type="similarity">
    <text evidence="1">Belongs to the ROK (NagC/XylR) family.</text>
</comment>
<dbReference type="GO" id="GO:0005737">
    <property type="term" value="C:cytoplasm"/>
    <property type="evidence" value="ECO:0007669"/>
    <property type="project" value="InterPro"/>
</dbReference>
<evidence type="ECO:0000313" key="9">
    <source>
        <dbReference type="EMBL" id="OOP67145.1"/>
    </source>
</evidence>
<dbReference type="CDD" id="cd24062">
    <property type="entry name" value="ASKHA_NBD_ROK_BsGLK-like"/>
    <property type="match status" value="1"/>
</dbReference>
<keyword evidence="10" id="KW-1185">Reference proteome</keyword>
<evidence type="ECO:0000256" key="2">
    <source>
        <dbReference type="ARBA" id="ARBA00012323"/>
    </source>
</evidence>
<keyword evidence="7" id="KW-0067">ATP-binding</keyword>
<evidence type="ECO:0000256" key="1">
    <source>
        <dbReference type="ARBA" id="ARBA00006479"/>
    </source>
</evidence>
<gene>
    <name evidence="9" type="ORF">BWZ43_17280</name>
</gene>
<dbReference type="InterPro" id="IPR043129">
    <property type="entry name" value="ATPase_NBD"/>
</dbReference>
<evidence type="ECO:0000256" key="5">
    <source>
        <dbReference type="ARBA" id="ARBA00022741"/>
    </source>
</evidence>
<comment type="caution">
    <text evidence="9">The sequence shown here is derived from an EMBL/GenBank/DDBJ whole genome shotgun (WGS) entry which is preliminary data.</text>
</comment>
<keyword evidence="6 9" id="KW-0418">Kinase</keyword>
<dbReference type="InterPro" id="IPR049874">
    <property type="entry name" value="ROK_cs"/>
</dbReference>
<proteinExistence type="inferred from homology"/>
<dbReference type="PROSITE" id="PS01125">
    <property type="entry name" value="ROK"/>
    <property type="match status" value="1"/>
</dbReference>
<accession>A0A8E2IA49</accession>
<evidence type="ECO:0000256" key="3">
    <source>
        <dbReference type="ARBA" id="ARBA00014701"/>
    </source>
</evidence>
<dbReference type="Proteomes" id="UP000189761">
    <property type="component" value="Unassembled WGS sequence"/>
</dbReference>
<dbReference type="GO" id="GO:0005524">
    <property type="term" value="F:ATP binding"/>
    <property type="evidence" value="ECO:0007669"/>
    <property type="project" value="UniProtKB-KW"/>
</dbReference>
<dbReference type="SUPFAM" id="SSF53067">
    <property type="entry name" value="Actin-like ATPase domain"/>
    <property type="match status" value="1"/>
</dbReference>
<evidence type="ECO:0000256" key="6">
    <source>
        <dbReference type="ARBA" id="ARBA00022777"/>
    </source>
</evidence>